<dbReference type="AlphaFoldDB" id="A0A545U360"/>
<organism evidence="2 3">
    <name type="scientific">Denitrobaculum tricleocarpae</name>
    <dbReference type="NCBI Taxonomy" id="2591009"/>
    <lineage>
        <taxon>Bacteria</taxon>
        <taxon>Pseudomonadati</taxon>
        <taxon>Pseudomonadota</taxon>
        <taxon>Alphaproteobacteria</taxon>
        <taxon>Rhodospirillales</taxon>
        <taxon>Rhodospirillaceae</taxon>
        <taxon>Denitrobaculum</taxon>
    </lineage>
</organism>
<dbReference type="InterPro" id="IPR051010">
    <property type="entry name" value="BCAA_transport"/>
</dbReference>
<comment type="caution">
    <text evidence="2">The sequence shown here is derived from an EMBL/GenBank/DDBJ whole genome shotgun (WGS) entry which is preliminary data.</text>
</comment>
<reference evidence="2 3" key="1">
    <citation type="submission" date="2019-06" db="EMBL/GenBank/DDBJ databases">
        <title>Whole genome sequence for Rhodospirillaceae sp. R148.</title>
        <authorList>
            <person name="Wang G."/>
        </authorList>
    </citation>
    <scope>NUCLEOTIDE SEQUENCE [LARGE SCALE GENOMIC DNA]</scope>
    <source>
        <strain evidence="2 3">R148</strain>
    </source>
</reference>
<dbReference type="PANTHER" id="PTHR30483">
    <property type="entry name" value="LEUCINE-SPECIFIC-BINDING PROTEIN"/>
    <property type="match status" value="1"/>
</dbReference>
<gene>
    <name evidence="2" type="ORF">FKG95_00495</name>
</gene>
<keyword evidence="3" id="KW-1185">Reference proteome</keyword>
<dbReference type="OrthoDB" id="5341635at2"/>
<dbReference type="Proteomes" id="UP000315252">
    <property type="component" value="Unassembled WGS sequence"/>
</dbReference>
<dbReference type="Gene3D" id="3.40.50.2300">
    <property type="match status" value="2"/>
</dbReference>
<dbReference type="CDD" id="cd06268">
    <property type="entry name" value="PBP1_ABC_transporter_LIVBP-like"/>
    <property type="match status" value="1"/>
</dbReference>
<evidence type="ECO:0000313" key="2">
    <source>
        <dbReference type="EMBL" id="TQV83915.1"/>
    </source>
</evidence>
<dbReference type="InterPro" id="IPR022478">
    <property type="entry name" value="ABC_transptr_sub-bd_PQQ"/>
</dbReference>
<dbReference type="NCBIfam" id="TIGR03863">
    <property type="entry name" value="PQQ_ABC_bind"/>
    <property type="match status" value="1"/>
</dbReference>
<keyword evidence="1" id="KW-0029">Amino-acid transport</keyword>
<evidence type="ECO:0000313" key="3">
    <source>
        <dbReference type="Proteomes" id="UP000315252"/>
    </source>
</evidence>
<keyword evidence="1" id="KW-0813">Transport</keyword>
<dbReference type="InterPro" id="IPR028082">
    <property type="entry name" value="Peripla_BP_I"/>
</dbReference>
<dbReference type="EMBL" id="VHSH01000001">
    <property type="protein sequence ID" value="TQV83915.1"/>
    <property type="molecule type" value="Genomic_DNA"/>
</dbReference>
<dbReference type="PANTHER" id="PTHR30483:SF6">
    <property type="entry name" value="PERIPLASMIC BINDING PROTEIN OF ABC TRANSPORTER FOR NATURAL AMINO ACIDS"/>
    <property type="match status" value="1"/>
</dbReference>
<name>A0A545U360_9PROT</name>
<dbReference type="SUPFAM" id="SSF53822">
    <property type="entry name" value="Periplasmic binding protein-like I"/>
    <property type="match status" value="1"/>
</dbReference>
<proteinExistence type="predicted"/>
<evidence type="ECO:0000256" key="1">
    <source>
        <dbReference type="ARBA" id="ARBA00022970"/>
    </source>
</evidence>
<protein>
    <submittedName>
        <fullName evidence="2">Branched-chain amino acid ABC transporter substrate-binding protein</fullName>
    </submittedName>
</protein>
<accession>A0A545U360</accession>
<sequence length="384" mass="42788">MPITGGLMPMMAGTAAAESEEVAIAYISQIVERPPKLSNLDIPPEDEGLAGGLLSIKDNNTTGRFMKQAYALKHLEVPADGDVVAAFDTLRAEGLQHFVLNVPADALLKMADHAKDQDVLLFNAGARDDRLRGADCRANVLHIIPSRAMLADALAQFLAWKRWRNWFLVVGRRDSDARFAKAIRRSAKRFGTKIVAEKNWDYGPDARRTAQAEVPAFTQDADYDVLVVADEIGEFGEYLAYRTWDPRPIVGTQGLTPTTWHRTHEQWGAAQLQSRFLKTNGRFMAPLDYHVWAAIRTIGEGATRTQSTAFADIEGYIRSPDFELAGFKGQKLTFRTWNGQLRQPILLTAARALVSTSPQQGFLHERSLLDTMGLDEPESECRFE</sequence>
<dbReference type="GO" id="GO:0006865">
    <property type="term" value="P:amino acid transport"/>
    <property type="evidence" value="ECO:0007669"/>
    <property type="project" value="UniProtKB-KW"/>
</dbReference>